<evidence type="ECO:0000256" key="1">
    <source>
        <dbReference type="ARBA" id="ARBA00004141"/>
    </source>
</evidence>
<protein>
    <submittedName>
        <fullName evidence="7">Rhomboid-like protein</fullName>
    </submittedName>
</protein>
<dbReference type="EMBL" id="JAZEWV010000002">
    <property type="protein sequence ID" value="MEE4541117.1"/>
    <property type="molecule type" value="Genomic_DNA"/>
</dbReference>
<gene>
    <name evidence="7" type="ORF">V2S66_03930</name>
</gene>
<proteinExistence type="predicted"/>
<dbReference type="RefSeq" id="WP_330793005.1">
    <property type="nucleotide sequence ID" value="NZ_JAZEWV010000002.1"/>
</dbReference>
<feature type="transmembrane region" description="Helical" evidence="6">
    <location>
        <begin position="85"/>
        <end position="104"/>
    </location>
</feature>
<keyword evidence="4 6" id="KW-0472">Membrane</keyword>
<feature type="region of interest" description="Disordered" evidence="5">
    <location>
        <begin position="228"/>
        <end position="260"/>
    </location>
</feature>
<evidence type="ECO:0000313" key="8">
    <source>
        <dbReference type="Proteomes" id="UP001344658"/>
    </source>
</evidence>
<dbReference type="InterPro" id="IPR046862">
    <property type="entry name" value="Rhomboid_2"/>
</dbReference>
<keyword evidence="2 6" id="KW-0812">Transmembrane</keyword>
<evidence type="ECO:0000256" key="3">
    <source>
        <dbReference type="ARBA" id="ARBA00022989"/>
    </source>
</evidence>
<accession>A0ABU7P7Q7</accession>
<evidence type="ECO:0000256" key="4">
    <source>
        <dbReference type="ARBA" id="ARBA00023136"/>
    </source>
</evidence>
<keyword evidence="3 6" id="KW-1133">Transmembrane helix</keyword>
<dbReference type="Proteomes" id="UP001344658">
    <property type="component" value="Unassembled WGS sequence"/>
</dbReference>
<comment type="caution">
    <text evidence="7">The sequence shown here is derived from an EMBL/GenBank/DDBJ whole genome shotgun (WGS) entry which is preliminary data.</text>
</comment>
<sequence length="260" mass="28031">MAQDAQETSQPAPGSALFPAVRRRPTPADVGRLAAERVRLSPGTHIWLLILAVTSVIAEGMSPGLRIGVLHSISTNLVELHRHPIRVLVASAFWTEPPSGFFFYALLFELVHATAERWLGTARWLLVAATAHVGATLVSQKAVFFGIRDDRLPRSLAHTIDIGVSYGLAGVVGVLAYRVPRPWRWGYLAVVLAFFASPVFDGGTFTDLGHLSAVLIGLCCYAVTPPTPTRAAPASASTRSAAARRAGGGPARCRPRRWRR</sequence>
<dbReference type="InterPro" id="IPR035952">
    <property type="entry name" value="Rhomboid-like_sf"/>
</dbReference>
<organism evidence="7 8">
    <name type="scientific">Actinacidiphila polyblastidii</name>
    <dbReference type="NCBI Taxonomy" id="3110430"/>
    <lineage>
        <taxon>Bacteria</taxon>
        <taxon>Bacillati</taxon>
        <taxon>Actinomycetota</taxon>
        <taxon>Actinomycetes</taxon>
        <taxon>Kitasatosporales</taxon>
        <taxon>Streptomycetaceae</taxon>
        <taxon>Actinacidiphila</taxon>
    </lineage>
</organism>
<feature type="compositionally biased region" description="Low complexity" evidence="5">
    <location>
        <begin position="229"/>
        <end position="245"/>
    </location>
</feature>
<evidence type="ECO:0000313" key="7">
    <source>
        <dbReference type="EMBL" id="MEE4541117.1"/>
    </source>
</evidence>
<feature type="transmembrane region" description="Helical" evidence="6">
    <location>
        <begin position="183"/>
        <end position="200"/>
    </location>
</feature>
<feature type="transmembrane region" description="Helical" evidence="6">
    <location>
        <begin position="124"/>
        <end position="144"/>
    </location>
</feature>
<keyword evidence="8" id="KW-1185">Reference proteome</keyword>
<feature type="region of interest" description="Disordered" evidence="5">
    <location>
        <begin position="1"/>
        <end position="20"/>
    </location>
</feature>
<evidence type="ECO:0000256" key="5">
    <source>
        <dbReference type="SAM" id="MobiDB-lite"/>
    </source>
</evidence>
<comment type="subcellular location">
    <subcellularLocation>
        <location evidence="1">Membrane</location>
        <topology evidence="1">Multi-pass membrane protein</topology>
    </subcellularLocation>
</comment>
<feature type="transmembrane region" description="Helical" evidence="6">
    <location>
        <begin position="46"/>
        <end position="65"/>
    </location>
</feature>
<feature type="transmembrane region" description="Helical" evidence="6">
    <location>
        <begin position="156"/>
        <end position="177"/>
    </location>
</feature>
<evidence type="ECO:0000256" key="6">
    <source>
        <dbReference type="SAM" id="Phobius"/>
    </source>
</evidence>
<dbReference type="SUPFAM" id="SSF144091">
    <property type="entry name" value="Rhomboid-like"/>
    <property type="match status" value="1"/>
</dbReference>
<dbReference type="Pfam" id="PF20401">
    <property type="entry name" value="Rhomboid_2"/>
    <property type="match status" value="1"/>
</dbReference>
<reference evidence="7 8" key="1">
    <citation type="submission" date="2023-12" db="EMBL/GenBank/DDBJ databases">
        <title>Streptomyces sp. V4-01.</title>
        <authorList>
            <person name="Somphong A."/>
            <person name="Phongsopitanun W."/>
        </authorList>
    </citation>
    <scope>NUCLEOTIDE SEQUENCE [LARGE SCALE GENOMIC DNA]</scope>
    <source>
        <strain evidence="7 8">V4-01</strain>
    </source>
</reference>
<feature type="compositionally biased region" description="Polar residues" evidence="5">
    <location>
        <begin position="1"/>
        <end position="12"/>
    </location>
</feature>
<evidence type="ECO:0000256" key="2">
    <source>
        <dbReference type="ARBA" id="ARBA00022692"/>
    </source>
</evidence>
<name>A0ABU7P7Q7_9ACTN</name>